<dbReference type="EMBL" id="JAACJJ010000028">
    <property type="protein sequence ID" value="KAF5322329.1"/>
    <property type="molecule type" value="Genomic_DNA"/>
</dbReference>
<dbReference type="InterPro" id="IPR000330">
    <property type="entry name" value="SNF2_N"/>
</dbReference>
<evidence type="ECO:0000313" key="22">
    <source>
        <dbReference type="EMBL" id="KAF5322329.1"/>
    </source>
</evidence>
<dbReference type="Gene3D" id="3.40.50.10810">
    <property type="entry name" value="Tandem AAA-ATPase domain"/>
    <property type="match status" value="1"/>
</dbReference>
<organism evidence="22 23">
    <name type="scientific">Psilocybe cf. subviscida</name>
    <dbReference type="NCBI Taxonomy" id="2480587"/>
    <lineage>
        <taxon>Eukaryota</taxon>
        <taxon>Fungi</taxon>
        <taxon>Dikarya</taxon>
        <taxon>Basidiomycota</taxon>
        <taxon>Agaricomycotina</taxon>
        <taxon>Agaricomycetes</taxon>
        <taxon>Agaricomycetidae</taxon>
        <taxon>Agaricales</taxon>
        <taxon>Agaricineae</taxon>
        <taxon>Strophariaceae</taxon>
        <taxon>Psilocybe</taxon>
    </lineage>
</organism>
<feature type="compositionally biased region" description="Acidic residues" evidence="19">
    <location>
        <begin position="653"/>
        <end position="684"/>
    </location>
</feature>
<keyword evidence="13" id="KW-0804">Transcription</keyword>
<feature type="compositionally biased region" description="Acidic residues" evidence="19">
    <location>
        <begin position="1728"/>
        <end position="1747"/>
    </location>
</feature>
<dbReference type="GO" id="GO:0042393">
    <property type="term" value="F:histone binding"/>
    <property type="evidence" value="ECO:0007669"/>
    <property type="project" value="TreeGrafter"/>
</dbReference>
<feature type="compositionally biased region" description="Basic and acidic residues" evidence="19">
    <location>
        <begin position="818"/>
        <end position="827"/>
    </location>
</feature>
<evidence type="ECO:0000256" key="17">
    <source>
        <dbReference type="ARBA" id="ARBA00047995"/>
    </source>
</evidence>
<feature type="compositionally biased region" description="Acidic residues" evidence="19">
    <location>
        <begin position="915"/>
        <end position="941"/>
    </location>
</feature>
<feature type="compositionally biased region" description="Basic and acidic residues" evidence="19">
    <location>
        <begin position="37"/>
        <end position="50"/>
    </location>
</feature>
<dbReference type="SMART" id="SM00487">
    <property type="entry name" value="DEXDc"/>
    <property type="match status" value="1"/>
</dbReference>
<protein>
    <recommendedName>
        <fullName evidence="16">Helicase SWR1</fullName>
        <ecNumber evidence="4">3.6.4.12</ecNumber>
    </recommendedName>
    <alternativeName>
        <fullName evidence="18">Helicase swr1</fullName>
    </alternativeName>
</protein>
<feature type="compositionally biased region" description="Low complexity" evidence="19">
    <location>
        <begin position="194"/>
        <end position="207"/>
    </location>
</feature>
<dbReference type="GO" id="GO:0003678">
    <property type="term" value="F:DNA helicase activity"/>
    <property type="evidence" value="ECO:0007669"/>
    <property type="project" value="UniProtKB-EC"/>
</dbReference>
<dbReference type="GO" id="GO:0006338">
    <property type="term" value="P:chromatin remodeling"/>
    <property type="evidence" value="ECO:0007669"/>
    <property type="project" value="TreeGrafter"/>
</dbReference>
<evidence type="ECO:0000256" key="9">
    <source>
        <dbReference type="ARBA" id="ARBA00022853"/>
    </source>
</evidence>
<dbReference type="Gene3D" id="3.40.50.300">
    <property type="entry name" value="P-loop containing nucleotide triphosphate hydrolases"/>
    <property type="match status" value="1"/>
</dbReference>
<evidence type="ECO:0000256" key="19">
    <source>
        <dbReference type="SAM" id="MobiDB-lite"/>
    </source>
</evidence>
<dbReference type="SMART" id="SM00490">
    <property type="entry name" value="HELICc"/>
    <property type="match status" value="1"/>
</dbReference>
<feature type="compositionally biased region" description="Polar residues" evidence="19">
    <location>
        <begin position="290"/>
        <end position="302"/>
    </location>
</feature>
<dbReference type="GO" id="GO:0000812">
    <property type="term" value="C:Swr1 complex"/>
    <property type="evidence" value="ECO:0007669"/>
    <property type="project" value="TreeGrafter"/>
</dbReference>
<evidence type="ECO:0000256" key="4">
    <source>
        <dbReference type="ARBA" id="ARBA00012551"/>
    </source>
</evidence>
<dbReference type="PANTHER" id="PTHR45685:SF1">
    <property type="entry name" value="HELICASE SRCAP"/>
    <property type="match status" value="1"/>
</dbReference>
<evidence type="ECO:0000256" key="6">
    <source>
        <dbReference type="ARBA" id="ARBA00022801"/>
    </source>
</evidence>
<feature type="compositionally biased region" description="Acidic residues" evidence="19">
    <location>
        <begin position="717"/>
        <end position="731"/>
    </location>
</feature>
<evidence type="ECO:0000256" key="1">
    <source>
        <dbReference type="ARBA" id="ARBA00004123"/>
    </source>
</evidence>
<evidence type="ECO:0000256" key="15">
    <source>
        <dbReference type="ARBA" id="ARBA00037570"/>
    </source>
</evidence>
<dbReference type="InterPro" id="IPR001650">
    <property type="entry name" value="Helicase_C-like"/>
</dbReference>
<dbReference type="InterPro" id="IPR014001">
    <property type="entry name" value="Helicase_ATP-bd"/>
</dbReference>
<keyword evidence="7" id="KW-0347">Helicase</keyword>
<dbReference type="PANTHER" id="PTHR45685">
    <property type="entry name" value="HELICASE SRCAP-RELATED"/>
    <property type="match status" value="1"/>
</dbReference>
<keyword evidence="9" id="KW-0156">Chromatin regulator</keyword>
<sequence>MPGRNGTVGGGSRGSAKLNGRDSASVGAGRAGAGEGEEQHDGLSDKQKELEGIVDRHDDLVREMFQMEKFLNMLLYDPKTAKEDKTAVFQEYKAKYDLVDDTAPIAGPSRRQTRGRIHERRQIISTPIIPSKRKAEVKNIDDLKEIIATAKGKGKAKAETSALVISQVQKGKEKALDVLIGDTVTVIRKATLQSTTSKESASTTAGKGKAKAREVDSQPDAPPRNARKGKPKHVDPSHENIVSEPVRLISKPTVANDALDMTAPKRKGKAKPKIVAQPNETPITEEDKSTNAVSEATNSATRPHTARIIRPSKLDDPTSTPIRKQVVPVKRAAADPLEMLEHVEKGVVTCPPQPPPESISTAPRRIGGRTREPLSAFIPPDTSMKPTVALKFGPSKAAVPVAKDIPPPPPPLLKIKRIKLIVRRPPPPLTNPKQRAPPPKHNESLTQYLTSYISLDEEQDADLNNLQQQIRDEANIRERVVQFRDQGRFIPGTDVLFGSQPHENVYTGPAPRTTRDIWDDIVQAVVARGRAQKAKQPLGRRVAAQVAARVQAHFGGQEARKQKAVENEEKRLRVLAKTTLKAITAEWKKAVYHIREKQRLAEEAEERRLGHIHLDAILNQSGAILETQHGDLARVNESRSRSGSIADFYGSEGGDEDADESDQEGGGNDDGDEDEDGEIGDDVDDRTSVSVRSNYAKDEDMEHAAERNDADNNPGADEGEDEEEDDSDGAEADAGTTSLLISESASPSSSPSLQDSRATPSATSETGLLARENEAGERTPRSPPPHPLKNALSALQMYDDSDSDTDLANIFTLNAEDSPQKSREPEVRPQYTSLAEPQSEPPVEDAIAGTHVVEDIPMDEQDTVDDAQMPANNDLEVNIIQDGDTTEKIIGLLGDGDEDMDADIQIADEAKEAAEESGAEDQNDAEDEGQGEEEEDENEDVEAQIPEYLQPYAVTSVEWNPETKVTPPLLLRGVLRPYQQSGLEWLASLHTNKLNGILADEMGLGKTIQTISLLAHLACDRGIWGPHLIVVPTSVLLNWEMEFKKFLPGFKVLSYHGSQKRRKELRQGWNDKYQFNVCITSYTLASKDAHIFKRKAWYYMILDEAHMIKNFKSQRWNILLMFRSYRRLLLTGTPLQNNLTELWALLQFLMSGANFANLKEFGEWFSNPLEKAIEMGNAFDDETMQRVSKLHTVLRPYLLRRLKRDVEKELPSKFEHLTLCPLSKRQRFLYDEFMSRAQTRDALESGIYQKIANILMQLRKVCNHPDLFEVRPIVTSFAMPQSAVASFEIKELLIRRRFFDEQDDTVNLDVIGLRFINHQNVSLLSAVDSRRLDSTKKLSYFTDTAGEPSPNDTRTMAGFRKYAAYLRRANAVARWAHAGYLNRLRCSHIPVFSSECISVVERMTTHIKPFSNIESRRTYSDTPNFVNKSVKSYVARALEMAPFVDHFAFITPAVVAPDLPRFALAGHTDVVEQLPTEFDTILHRAAVKKQIAFPDPSLLQYDCGKLQRLASLLREKKAGGHRVLIFTQMTRILDILEIFLNFNGYLYLRLDGATKIEDRQYITERFNADSRIFCFIASSRSGGVGINLTGADTVIFYDSDFNPQMDRQCEDRAHRIGQIRDVHIYRFVSQYTVEEAMLLKANQKRSLDDIVIQKGEFDWRSLFNDESALTKALGDFEDAEDRHAAAVAAREEFSLVGADEADFSEMEIMSAGQAVLTPIASVDVDDQDQLEGSDAEVAEDDEDDDEQGGSIADYMLAFVEREYGDFFENWRL</sequence>
<comment type="caution">
    <text evidence="22">The sequence shown here is derived from an EMBL/GenBank/DDBJ whole genome shotgun (WGS) entry which is preliminary data.</text>
</comment>
<evidence type="ECO:0000256" key="2">
    <source>
        <dbReference type="ARBA" id="ARBA00009220"/>
    </source>
</evidence>
<comment type="subcellular location">
    <subcellularLocation>
        <location evidence="1">Nucleus</location>
    </subcellularLocation>
</comment>
<feature type="domain" description="Helicase C-terminal" evidence="21">
    <location>
        <begin position="1505"/>
        <end position="1658"/>
    </location>
</feature>
<reference evidence="22 23" key="1">
    <citation type="journal article" date="2020" name="ISME J.">
        <title>Uncovering the hidden diversity of litter-decomposition mechanisms in mushroom-forming fungi.</title>
        <authorList>
            <person name="Floudas D."/>
            <person name="Bentzer J."/>
            <person name="Ahren D."/>
            <person name="Johansson T."/>
            <person name="Persson P."/>
            <person name="Tunlid A."/>
        </authorList>
    </citation>
    <scope>NUCLEOTIDE SEQUENCE [LARGE SCALE GENOMIC DNA]</scope>
    <source>
        <strain evidence="22 23">CBS 101986</strain>
    </source>
</reference>
<dbReference type="GO" id="GO:0005524">
    <property type="term" value="F:ATP binding"/>
    <property type="evidence" value="ECO:0007669"/>
    <property type="project" value="UniProtKB-KW"/>
</dbReference>
<evidence type="ECO:0000256" key="18">
    <source>
        <dbReference type="ARBA" id="ARBA00074297"/>
    </source>
</evidence>
<evidence type="ECO:0000256" key="12">
    <source>
        <dbReference type="ARBA" id="ARBA00023159"/>
    </source>
</evidence>
<keyword evidence="12" id="KW-0010">Activator</keyword>
<evidence type="ECO:0000256" key="11">
    <source>
        <dbReference type="ARBA" id="ARBA00023125"/>
    </source>
</evidence>
<evidence type="ECO:0000256" key="14">
    <source>
        <dbReference type="ARBA" id="ARBA00023242"/>
    </source>
</evidence>
<dbReference type="PROSITE" id="PS51192">
    <property type="entry name" value="HELICASE_ATP_BIND_1"/>
    <property type="match status" value="1"/>
</dbReference>
<evidence type="ECO:0000256" key="13">
    <source>
        <dbReference type="ARBA" id="ARBA00023163"/>
    </source>
</evidence>
<keyword evidence="23" id="KW-1185">Reference proteome</keyword>
<dbReference type="PROSITE" id="PS51194">
    <property type="entry name" value="HELICASE_CTER"/>
    <property type="match status" value="1"/>
</dbReference>
<feature type="compositionally biased region" description="Polar residues" evidence="19">
    <location>
        <begin position="757"/>
        <end position="766"/>
    </location>
</feature>
<comment type="similarity">
    <text evidence="2">Belongs to the SNF2/RAD54 helicase family. SWR1 subfamily.</text>
</comment>
<proteinExistence type="inferred from homology"/>
<feature type="region of interest" description="Disordered" evidence="19">
    <location>
        <begin position="1"/>
        <end position="50"/>
    </location>
</feature>
<comment type="subunit">
    <text evidence="3">Component of the SWR1 chromatin-remodeling complex.</text>
</comment>
<dbReference type="EC" id="3.6.4.12" evidence="4"/>
<evidence type="ECO:0000256" key="16">
    <source>
        <dbReference type="ARBA" id="ARBA00040599"/>
    </source>
</evidence>
<comment type="catalytic activity">
    <reaction evidence="17">
        <text>ATP + H2O = ADP + phosphate + H(+)</text>
        <dbReference type="Rhea" id="RHEA:13065"/>
        <dbReference type="ChEBI" id="CHEBI:15377"/>
        <dbReference type="ChEBI" id="CHEBI:15378"/>
        <dbReference type="ChEBI" id="CHEBI:30616"/>
        <dbReference type="ChEBI" id="CHEBI:43474"/>
        <dbReference type="ChEBI" id="CHEBI:456216"/>
        <dbReference type="EC" id="3.6.4.12"/>
    </reaction>
</comment>
<keyword evidence="5" id="KW-0547">Nucleotide-binding</keyword>
<dbReference type="InterPro" id="IPR027417">
    <property type="entry name" value="P-loop_NTPase"/>
</dbReference>
<dbReference type="InterPro" id="IPR050520">
    <property type="entry name" value="INO80/SWR1_helicase"/>
</dbReference>
<dbReference type="FunFam" id="3.40.50.10810:FF:000051">
    <property type="entry name" value="Helicase SWR1"/>
    <property type="match status" value="1"/>
</dbReference>
<evidence type="ECO:0000256" key="5">
    <source>
        <dbReference type="ARBA" id="ARBA00022741"/>
    </source>
</evidence>
<dbReference type="GO" id="GO:0003677">
    <property type="term" value="F:DNA binding"/>
    <property type="evidence" value="ECO:0007669"/>
    <property type="project" value="UniProtKB-KW"/>
</dbReference>
<feature type="region of interest" description="Disordered" evidence="19">
    <location>
        <begin position="633"/>
        <end position="843"/>
    </location>
</feature>
<dbReference type="CDD" id="cd18793">
    <property type="entry name" value="SF2_C_SNF"/>
    <property type="match status" value="1"/>
</dbReference>
<evidence type="ECO:0000259" key="21">
    <source>
        <dbReference type="PROSITE" id="PS51194"/>
    </source>
</evidence>
<keyword evidence="14" id="KW-0539">Nucleus</keyword>
<keyword evidence="8" id="KW-0067">ATP-binding</keyword>
<dbReference type="Pfam" id="PF00271">
    <property type="entry name" value="Helicase_C"/>
    <property type="match status" value="1"/>
</dbReference>
<feature type="compositionally biased region" description="Low complexity" evidence="19">
    <location>
        <begin position="732"/>
        <end position="756"/>
    </location>
</feature>
<dbReference type="InterPro" id="IPR049730">
    <property type="entry name" value="SNF2/RAD54-like_C"/>
</dbReference>
<dbReference type="GO" id="GO:0016887">
    <property type="term" value="F:ATP hydrolysis activity"/>
    <property type="evidence" value="ECO:0007669"/>
    <property type="project" value="TreeGrafter"/>
</dbReference>
<dbReference type="Proteomes" id="UP000567179">
    <property type="component" value="Unassembled WGS sequence"/>
</dbReference>
<evidence type="ECO:0000256" key="7">
    <source>
        <dbReference type="ARBA" id="ARBA00022806"/>
    </source>
</evidence>
<keyword evidence="10" id="KW-0805">Transcription regulation</keyword>
<feature type="region of interest" description="Disordered" evidence="19">
    <location>
        <begin position="1728"/>
        <end position="1750"/>
    </location>
</feature>
<name>A0A8H5BFQ8_9AGAR</name>
<feature type="compositionally biased region" description="Gly residues" evidence="19">
    <location>
        <begin position="1"/>
        <end position="13"/>
    </location>
</feature>
<evidence type="ECO:0000256" key="3">
    <source>
        <dbReference type="ARBA" id="ARBA00011826"/>
    </source>
</evidence>
<dbReference type="OrthoDB" id="372624at2759"/>
<feature type="region of interest" description="Disordered" evidence="19">
    <location>
        <begin position="192"/>
        <end position="330"/>
    </location>
</feature>
<dbReference type="Pfam" id="PF00176">
    <property type="entry name" value="SNF2-rel_dom"/>
    <property type="match status" value="1"/>
</dbReference>
<evidence type="ECO:0000256" key="10">
    <source>
        <dbReference type="ARBA" id="ARBA00023015"/>
    </source>
</evidence>
<feature type="compositionally biased region" description="Basic and acidic residues" evidence="19">
    <location>
        <begin position="695"/>
        <end position="710"/>
    </location>
</feature>
<gene>
    <name evidence="22" type="ORF">D9619_002099</name>
</gene>
<dbReference type="InterPro" id="IPR038718">
    <property type="entry name" value="SNF2-like_sf"/>
</dbReference>
<dbReference type="SUPFAM" id="SSF52540">
    <property type="entry name" value="P-loop containing nucleoside triphosphate hydrolases"/>
    <property type="match status" value="2"/>
</dbReference>
<evidence type="ECO:0000256" key="8">
    <source>
        <dbReference type="ARBA" id="ARBA00022840"/>
    </source>
</evidence>
<feature type="domain" description="Helicase ATP-binding" evidence="20">
    <location>
        <begin position="987"/>
        <end position="1152"/>
    </location>
</feature>
<evidence type="ECO:0000259" key="20">
    <source>
        <dbReference type="PROSITE" id="PS51192"/>
    </source>
</evidence>
<keyword evidence="6" id="KW-0378">Hydrolase</keyword>
<comment type="function">
    <text evidence="15">Catalytic component of the SWR1 complex which mediates the ATP-dependent exchange of histone H2A for the H2A variant HZT1 leading to transcriptional regulation of selected genes by chromatin remodeling.</text>
</comment>
<evidence type="ECO:0000313" key="23">
    <source>
        <dbReference type="Proteomes" id="UP000567179"/>
    </source>
</evidence>
<accession>A0A8H5BFQ8</accession>
<feature type="region of interest" description="Disordered" evidence="19">
    <location>
        <begin position="911"/>
        <end position="941"/>
    </location>
</feature>
<keyword evidence="11" id="KW-0238">DNA-binding</keyword>
<feature type="compositionally biased region" description="Basic and acidic residues" evidence="19">
    <location>
        <begin position="771"/>
        <end position="780"/>
    </location>
</feature>